<gene>
    <name evidence="1" type="ORF">EV192_101715</name>
</gene>
<accession>A0A4R2JWQ3</accession>
<dbReference type="AlphaFoldDB" id="A0A4R2JWQ3"/>
<dbReference type="EMBL" id="SLWS01000001">
    <property type="protein sequence ID" value="TCO64931.1"/>
    <property type="molecule type" value="Genomic_DNA"/>
</dbReference>
<comment type="caution">
    <text evidence="1">The sequence shown here is derived from an EMBL/GenBank/DDBJ whole genome shotgun (WGS) entry which is preliminary data.</text>
</comment>
<name>A0A4R2JWQ3_9PSEU</name>
<evidence type="ECO:0000313" key="1">
    <source>
        <dbReference type="EMBL" id="TCO64931.1"/>
    </source>
</evidence>
<organism evidence="1 2">
    <name type="scientific">Actinocrispum wychmicini</name>
    <dbReference type="NCBI Taxonomy" id="1213861"/>
    <lineage>
        <taxon>Bacteria</taxon>
        <taxon>Bacillati</taxon>
        <taxon>Actinomycetota</taxon>
        <taxon>Actinomycetes</taxon>
        <taxon>Pseudonocardiales</taxon>
        <taxon>Pseudonocardiaceae</taxon>
        <taxon>Actinocrispum</taxon>
    </lineage>
</organism>
<evidence type="ECO:0000313" key="2">
    <source>
        <dbReference type="Proteomes" id="UP000295680"/>
    </source>
</evidence>
<keyword evidence="2" id="KW-1185">Reference proteome</keyword>
<dbReference type="Proteomes" id="UP000295680">
    <property type="component" value="Unassembled WGS sequence"/>
</dbReference>
<reference evidence="1 2" key="1">
    <citation type="submission" date="2019-03" db="EMBL/GenBank/DDBJ databases">
        <title>Genomic Encyclopedia of Type Strains, Phase IV (KMG-IV): sequencing the most valuable type-strain genomes for metagenomic binning, comparative biology and taxonomic classification.</title>
        <authorList>
            <person name="Goeker M."/>
        </authorList>
    </citation>
    <scope>NUCLEOTIDE SEQUENCE [LARGE SCALE GENOMIC DNA]</scope>
    <source>
        <strain evidence="1 2">DSM 45934</strain>
    </source>
</reference>
<sequence>MSVSVKRYGTYAKRSVTKWFQAATIGKCDVV</sequence>
<protein>
    <submittedName>
        <fullName evidence="1">Uncharacterized protein</fullName>
    </submittedName>
</protein>
<proteinExistence type="predicted"/>